<evidence type="ECO:0000313" key="6">
    <source>
        <dbReference type="Proteomes" id="UP001161247"/>
    </source>
</evidence>
<dbReference type="PANTHER" id="PTHR45717">
    <property type="entry name" value="OS12G0527900 PROTEIN"/>
    <property type="match status" value="1"/>
</dbReference>
<dbReference type="InterPro" id="IPR019734">
    <property type="entry name" value="TPR_rpt"/>
</dbReference>
<proteinExistence type="inferred from homology"/>
<evidence type="ECO:0000256" key="2">
    <source>
        <dbReference type="ARBA" id="ARBA00022737"/>
    </source>
</evidence>
<evidence type="ECO:0000256" key="3">
    <source>
        <dbReference type="PROSITE-ProRule" id="PRU00339"/>
    </source>
</evidence>
<accession>A0AAV1C1J7</accession>
<evidence type="ECO:0000256" key="1">
    <source>
        <dbReference type="ARBA" id="ARBA00007626"/>
    </source>
</evidence>
<keyword evidence="6" id="KW-1185">Reference proteome</keyword>
<feature type="repeat" description="PPR" evidence="4">
    <location>
        <begin position="367"/>
        <end position="401"/>
    </location>
</feature>
<dbReference type="Proteomes" id="UP001161247">
    <property type="component" value="Chromosome 1"/>
</dbReference>
<feature type="repeat" description="PPR" evidence="4">
    <location>
        <begin position="192"/>
        <end position="226"/>
    </location>
</feature>
<dbReference type="SUPFAM" id="SSF48452">
    <property type="entry name" value="TPR-like"/>
    <property type="match status" value="1"/>
</dbReference>
<dbReference type="GO" id="GO:0003729">
    <property type="term" value="F:mRNA binding"/>
    <property type="evidence" value="ECO:0007669"/>
    <property type="project" value="UniProtKB-ARBA"/>
</dbReference>
<keyword evidence="2" id="KW-0677">Repeat</keyword>
<dbReference type="NCBIfam" id="TIGR00756">
    <property type="entry name" value="PPR"/>
    <property type="match status" value="2"/>
</dbReference>
<dbReference type="InterPro" id="IPR011990">
    <property type="entry name" value="TPR-like_helical_dom_sf"/>
</dbReference>
<dbReference type="PROSITE" id="PS50005">
    <property type="entry name" value="TPR"/>
    <property type="match status" value="1"/>
</dbReference>
<organism evidence="5 6">
    <name type="scientific">Oldenlandia corymbosa var. corymbosa</name>
    <dbReference type="NCBI Taxonomy" id="529605"/>
    <lineage>
        <taxon>Eukaryota</taxon>
        <taxon>Viridiplantae</taxon>
        <taxon>Streptophyta</taxon>
        <taxon>Embryophyta</taxon>
        <taxon>Tracheophyta</taxon>
        <taxon>Spermatophyta</taxon>
        <taxon>Magnoliopsida</taxon>
        <taxon>eudicotyledons</taxon>
        <taxon>Gunneridae</taxon>
        <taxon>Pentapetalae</taxon>
        <taxon>asterids</taxon>
        <taxon>lamiids</taxon>
        <taxon>Gentianales</taxon>
        <taxon>Rubiaceae</taxon>
        <taxon>Rubioideae</taxon>
        <taxon>Spermacoceae</taxon>
        <taxon>Hedyotis-Oldenlandia complex</taxon>
        <taxon>Oldenlandia</taxon>
    </lineage>
</organism>
<evidence type="ECO:0000256" key="4">
    <source>
        <dbReference type="PROSITE-ProRule" id="PRU00708"/>
    </source>
</evidence>
<protein>
    <submittedName>
        <fullName evidence="5">OLC1v1023042C1</fullName>
    </submittedName>
</protein>
<comment type="similarity">
    <text evidence="1">Belongs to the PPR family. P subfamily.</text>
</comment>
<dbReference type="AlphaFoldDB" id="A0AAV1C1J7"/>
<gene>
    <name evidence="5" type="ORF">OLC1_LOCUS1173</name>
</gene>
<dbReference type="GO" id="GO:0005739">
    <property type="term" value="C:mitochondrion"/>
    <property type="evidence" value="ECO:0007669"/>
    <property type="project" value="TreeGrafter"/>
</dbReference>
<dbReference type="Pfam" id="PF13041">
    <property type="entry name" value="PPR_2"/>
    <property type="match status" value="1"/>
</dbReference>
<keyword evidence="3" id="KW-0802">TPR repeat</keyword>
<dbReference type="EMBL" id="OX459118">
    <property type="protein sequence ID" value="CAI9088647.1"/>
    <property type="molecule type" value="Genomic_DNA"/>
</dbReference>
<dbReference type="Pfam" id="PF01535">
    <property type="entry name" value="PPR"/>
    <property type="match status" value="4"/>
</dbReference>
<reference evidence="5" key="1">
    <citation type="submission" date="2023-03" db="EMBL/GenBank/DDBJ databases">
        <authorList>
            <person name="Julca I."/>
        </authorList>
    </citation>
    <scope>NUCLEOTIDE SEQUENCE</scope>
</reference>
<sequence>MSMTFNCSISHSNLEYPVYPAMFRTLNQSFIGQKPISLSLFSKIKTYCSAIKTASASNNLFSRISPIRETSQIIPVLQQWVEEGRRVQKIELQRILRDLRNRRRYPHALQVSEWMRSGGLWTFLPSDCAVHLDLVGAVNGLKAAENYFSSLKDEEKNDKTYGALLNCYVREGLLAKSLSHVEKMKELGYASTALVYNNLMGLYKQAGQLDKVPELFEEMKRDGVSPNNFSYRICINCYGEKSDFTSLEELLVEMENHPHISMDWTTYSIVSNYYIRASRKEKAIIYLKKLEDTLRKDAIGYNHLISLHGQLGNTEQVLRLWDLQKIVCKKQINRDYITMLGALVKLGKLEKANVVLQEWESSCHTYDFRVPNVVLIGYCQNHQTEEAEAMLREIVRKGHVPTPNSWAILAGGYMEEKDMDKAYECLKEALAVHEQNPKWDPKPRILFNIFNWLGNRGELAEVQNLIGSLKSVVPADRNLYHALIKANVRGKRDVDWILESMKADGIEEDDKVEKLLSER</sequence>
<feature type="repeat" description="PPR" evidence="4">
    <location>
        <begin position="157"/>
        <end position="191"/>
    </location>
</feature>
<dbReference type="InterPro" id="IPR002885">
    <property type="entry name" value="PPR_rpt"/>
</dbReference>
<feature type="repeat" description="TPR" evidence="3">
    <location>
        <begin position="403"/>
        <end position="436"/>
    </location>
</feature>
<evidence type="ECO:0000313" key="5">
    <source>
        <dbReference type="EMBL" id="CAI9088647.1"/>
    </source>
</evidence>
<dbReference type="PANTHER" id="PTHR45717:SF7">
    <property type="entry name" value="PENTACOTRIPEPTIDE-REPEAT REGION OF PRORP DOMAIN-CONTAINING PROTEIN"/>
    <property type="match status" value="1"/>
</dbReference>
<dbReference type="PROSITE" id="PS51375">
    <property type="entry name" value="PPR"/>
    <property type="match status" value="3"/>
</dbReference>
<name>A0AAV1C1J7_OLDCO</name>
<dbReference type="Gene3D" id="1.25.40.10">
    <property type="entry name" value="Tetratricopeptide repeat domain"/>
    <property type="match status" value="2"/>
</dbReference>